<protein>
    <recommendedName>
        <fullName evidence="4">CarboxypepD_reg-like domain-containing protein</fullName>
    </recommendedName>
</protein>
<evidence type="ECO:0000313" key="3">
    <source>
        <dbReference type="Proteomes" id="UP000185728"/>
    </source>
</evidence>
<feature type="chain" id="PRO_5047546924" description="CarboxypepD_reg-like domain-containing protein" evidence="1">
    <location>
        <begin position="23"/>
        <end position="276"/>
    </location>
</feature>
<dbReference type="RefSeq" id="WP_076456486.1">
    <property type="nucleotide sequence ID" value="NZ_FTOB01000005.1"/>
</dbReference>
<accession>A0ABY1KYV3</accession>
<feature type="signal peptide" evidence="1">
    <location>
        <begin position="1"/>
        <end position="22"/>
    </location>
</feature>
<sequence length="276" mass="30880">MKPWLKLAFVSAINLTAHASYAQEPITLEGRVYSENIDVSATHVLNTTSKKATITRGDGFFDIVVRLNDTLVFSAVQFKRKEVVVTPSVLESKLLIVPLQEVLTQLEEVVVTPYNLTGDMGRDLDRVPVTSVITSHSLGLLNKKARLRPKGMGVTLRLNKYLNLVTGYDTLALRPDIRLDLKIVRLADDISGRTKDLEKYKTLVGELDQIEAIRLFFTDFVFVGTLKIPEAHINDFLNYCMVDKAYKEVAKADDMASVYGLMEAKAPGYRKNNGLE</sequence>
<name>A0ABY1KYV3_9FLAO</name>
<dbReference type="Proteomes" id="UP000185728">
    <property type="component" value="Unassembled WGS sequence"/>
</dbReference>
<evidence type="ECO:0008006" key="4">
    <source>
        <dbReference type="Google" id="ProtNLM"/>
    </source>
</evidence>
<reference evidence="2 3" key="1">
    <citation type="submission" date="2017-01" db="EMBL/GenBank/DDBJ databases">
        <authorList>
            <person name="Varghese N."/>
            <person name="Submissions S."/>
        </authorList>
    </citation>
    <scope>NUCLEOTIDE SEQUENCE [LARGE SCALE GENOMIC DNA]</scope>
    <source>
        <strain evidence="2 3">DSM 2061</strain>
    </source>
</reference>
<keyword evidence="3" id="KW-1185">Reference proteome</keyword>
<evidence type="ECO:0000313" key="2">
    <source>
        <dbReference type="EMBL" id="SIS94990.1"/>
    </source>
</evidence>
<organism evidence="2 3">
    <name type="scientific">Zobellia uliginosa</name>
    <dbReference type="NCBI Taxonomy" id="143224"/>
    <lineage>
        <taxon>Bacteria</taxon>
        <taxon>Pseudomonadati</taxon>
        <taxon>Bacteroidota</taxon>
        <taxon>Flavobacteriia</taxon>
        <taxon>Flavobacteriales</taxon>
        <taxon>Flavobacteriaceae</taxon>
        <taxon>Zobellia</taxon>
    </lineage>
</organism>
<keyword evidence="1" id="KW-0732">Signal</keyword>
<evidence type="ECO:0000256" key="1">
    <source>
        <dbReference type="SAM" id="SignalP"/>
    </source>
</evidence>
<proteinExistence type="predicted"/>
<dbReference type="EMBL" id="FTOB01000005">
    <property type="protein sequence ID" value="SIS94990.1"/>
    <property type="molecule type" value="Genomic_DNA"/>
</dbReference>
<comment type="caution">
    <text evidence="2">The sequence shown here is derived from an EMBL/GenBank/DDBJ whole genome shotgun (WGS) entry which is preliminary data.</text>
</comment>
<gene>
    <name evidence="2" type="ORF">SAMN05421766_105140</name>
</gene>